<proteinExistence type="predicted"/>
<evidence type="ECO:0000313" key="1">
    <source>
        <dbReference type="EMBL" id="RHZ86628.1"/>
    </source>
</evidence>
<comment type="caution">
    <text evidence="1">The sequence shown here is derived from an EMBL/GenBank/DDBJ whole genome shotgun (WGS) entry which is preliminary data.</text>
</comment>
<dbReference type="Proteomes" id="UP000266861">
    <property type="component" value="Unassembled WGS sequence"/>
</dbReference>
<reference evidence="1 2" key="1">
    <citation type="submission" date="2018-08" db="EMBL/GenBank/DDBJ databases">
        <title>Genome and evolution of the arbuscular mycorrhizal fungus Diversispora epigaea (formerly Glomus versiforme) and its bacterial endosymbionts.</title>
        <authorList>
            <person name="Sun X."/>
            <person name="Fei Z."/>
            <person name="Harrison M."/>
        </authorList>
    </citation>
    <scope>NUCLEOTIDE SEQUENCE [LARGE SCALE GENOMIC DNA]</scope>
    <source>
        <strain evidence="1 2">IT104</strain>
    </source>
</reference>
<dbReference type="AlphaFoldDB" id="A0A397JIL9"/>
<protein>
    <submittedName>
        <fullName evidence="1">Uncharacterized protein</fullName>
    </submittedName>
</protein>
<organism evidence="1 2">
    <name type="scientific">Diversispora epigaea</name>
    <dbReference type="NCBI Taxonomy" id="1348612"/>
    <lineage>
        <taxon>Eukaryota</taxon>
        <taxon>Fungi</taxon>
        <taxon>Fungi incertae sedis</taxon>
        <taxon>Mucoromycota</taxon>
        <taxon>Glomeromycotina</taxon>
        <taxon>Glomeromycetes</taxon>
        <taxon>Diversisporales</taxon>
        <taxon>Diversisporaceae</taxon>
        <taxon>Diversispora</taxon>
    </lineage>
</organism>
<dbReference type="EMBL" id="PQFF01000045">
    <property type="protein sequence ID" value="RHZ86628.1"/>
    <property type="molecule type" value="Genomic_DNA"/>
</dbReference>
<name>A0A397JIL9_9GLOM</name>
<accession>A0A397JIL9</accession>
<gene>
    <name evidence="1" type="ORF">Glove_48g52</name>
</gene>
<sequence length="94" mass="10779">MITKPNTQGKKRTKGSEILNVVMAVYCLTEELLKMELDNVLSEVLVQSLLFSPLYKAVINNNNNVIIVITKLLSIRYLTGHIDFIPYKNYNIYT</sequence>
<keyword evidence="2" id="KW-1185">Reference proteome</keyword>
<evidence type="ECO:0000313" key="2">
    <source>
        <dbReference type="Proteomes" id="UP000266861"/>
    </source>
</evidence>